<evidence type="ECO:0000256" key="5">
    <source>
        <dbReference type="SAM" id="Phobius"/>
    </source>
</evidence>
<name>A0AAD5PI88_9FUNG</name>
<keyword evidence="4 5" id="KW-0472">Membrane</keyword>
<comment type="subcellular location">
    <subcellularLocation>
        <location evidence="1">Membrane</location>
        <topology evidence="1">Multi-pass membrane protein</topology>
    </subcellularLocation>
</comment>
<protein>
    <submittedName>
        <fullName evidence="7">Major facilitator superfamily domain-containing protein</fullName>
    </submittedName>
</protein>
<dbReference type="EMBL" id="JAIXMP010000007">
    <property type="protein sequence ID" value="KAI9270481.1"/>
    <property type="molecule type" value="Genomic_DNA"/>
</dbReference>
<organism evidence="7 8">
    <name type="scientific">Phascolomyces articulosus</name>
    <dbReference type="NCBI Taxonomy" id="60185"/>
    <lineage>
        <taxon>Eukaryota</taxon>
        <taxon>Fungi</taxon>
        <taxon>Fungi incertae sedis</taxon>
        <taxon>Mucoromycota</taxon>
        <taxon>Mucoromycotina</taxon>
        <taxon>Mucoromycetes</taxon>
        <taxon>Mucorales</taxon>
        <taxon>Lichtheimiaceae</taxon>
        <taxon>Phascolomyces</taxon>
    </lineage>
</organism>
<feature type="transmembrane region" description="Helical" evidence="5">
    <location>
        <begin position="301"/>
        <end position="319"/>
    </location>
</feature>
<dbReference type="SUPFAM" id="SSF103473">
    <property type="entry name" value="MFS general substrate transporter"/>
    <property type="match status" value="1"/>
</dbReference>
<reference evidence="7" key="1">
    <citation type="journal article" date="2022" name="IScience">
        <title>Evolution of zygomycete secretomes and the origins of terrestrial fungal ecologies.</title>
        <authorList>
            <person name="Chang Y."/>
            <person name="Wang Y."/>
            <person name="Mondo S."/>
            <person name="Ahrendt S."/>
            <person name="Andreopoulos W."/>
            <person name="Barry K."/>
            <person name="Beard J."/>
            <person name="Benny G.L."/>
            <person name="Blankenship S."/>
            <person name="Bonito G."/>
            <person name="Cuomo C."/>
            <person name="Desiro A."/>
            <person name="Gervers K.A."/>
            <person name="Hundley H."/>
            <person name="Kuo A."/>
            <person name="LaButti K."/>
            <person name="Lang B.F."/>
            <person name="Lipzen A."/>
            <person name="O'Donnell K."/>
            <person name="Pangilinan J."/>
            <person name="Reynolds N."/>
            <person name="Sandor L."/>
            <person name="Smith M.E."/>
            <person name="Tsang A."/>
            <person name="Grigoriev I.V."/>
            <person name="Stajich J.E."/>
            <person name="Spatafora J.W."/>
        </authorList>
    </citation>
    <scope>NUCLEOTIDE SEQUENCE</scope>
    <source>
        <strain evidence="7">RSA 2281</strain>
    </source>
</reference>
<evidence type="ECO:0000259" key="6">
    <source>
        <dbReference type="PROSITE" id="PS50850"/>
    </source>
</evidence>
<dbReference type="GO" id="GO:0005275">
    <property type="term" value="F:amine transmembrane transporter activity"/>
    <property type="evidence" value="ECO:0007669"/>
    <property type="project" value="TreeGrafter"/>
</dbReference>
<dbReference type="PANTHER" id="PTHR23502">
    <property type="entry name" value="MAJOR FACILITATOR SUPERFAMILY"/>
    <property type="match status" value="1"/>
</dbReference>
<accession>A0AAD5PI88</accession>
<feature type="domain" description="Major facilitator superfamily (MFS) profile" evidence="6">
    <location>
        <begin position="1"/>
        <end position="353"/>
    </location>
</feature>
<dbReference type="Gene3D" id="1.20.1720.10">
    <property type="entry name" value="Multidrug resistance protein D"/>
    <property type="match status" value="1"/>
</dbReference>
<dbReference type="PROSITE" id="PS50850">
    <property type="entry name" value="MFS"/>
    <property type="match status" value="1"/>
</dbReference>
<comment type="caution">
    <text evidence="7">The sequence shown here is derived from an EMBL/GenBank/DDBJ whole genome shotgun (WGS) entry which is preliminary data.</text>
</comment>
<dbReference type="AlphaFoldDB" id="A0AAD5PI88"/>
<sequence length="360" mass="40042">MLIAMRAIEAAGSSGCTSVGTGVIVEIFNDSERGRALSWYTAMPIILTIFAPIISGLLTDHLGWRSVFWFYVLCYIALFFGVIFLLPETLSRKRLNRVKDVNQATITLPELPSLSTATATNKARNCCDQLNFGRAMVINPFKSLKLLKYLNLLLTSFYVAISMGTNYATNTSFTWAYSKIYHFDSITVGLCFIAGGVGYCLGAYVAGVLSDRIYQKQIRQAKETGQDIYPEMRLSIPVLGIGVIFMCGGYISYGWCIDKNAHFTSGMISQLFAQFGLMLWVCFLTVYATQCFPGHGTSVQACFQFVKHSIMTVALMTVIDLQNALGYGILYSIIAGVLAVTSNFVFYIKKNKKKWKNQRV</sequence>
<keyword evidence="2 5" id="KW-0812">Transmembrane</keyword>
<evidence type="ECO:0000256" key="2">
    <source>
        <dbReference type="ARBA" id="ARBA00022692"/>
    </source>
</evidence>
<evidence type="ECO:0000256" key="1">
    <source>
        <dbReference type="ARBA" id="ARBA00004141"/>
    </source>
</evidence>
<feature type="transmembrane region" description="Helical" evidence="5">
    <location>
        <begin position="234"/>
        <end position="255"/>
    </location>
</feature>
<dbReference type="PANTHER" id="PTHR23502:SF21">
    <property type="entry name" value="DITYROSINE TRANSPORTER 1"/>
    <property type="match status" value="1"/>
</dbReference>
<evidence type="ECO:0000313" key="8">
    <source>
        <dbReference type="Proteomes" id="UP001209540"/>
    </source>
</evidence>
<dbReference type="Pfam" id="PF07690">
    <property type="entry name" value="MFS_1"/>
    <property type="match status" value="1"/>
</dbReference>
<proteinExistence type="predicted"/>
<feature type="transmembrane region" description="Helical" evidence="5">
    <location>
        <begin position="146"/>
        <end position="165"/>
    </location>
</feature>
<feature type="transmembrane region" description="Helical" evidence="5">
    <location>
        <begin position="67"/>
        <end position="87"/>
    </location>
</feature>
<dbReference type="InterPro" id="IPR020846">
    <property type="entry name" value="MFS_dom"/>
</dbReference>
<dbReference type="GO" id="GO:0005886">
    <property type="term" value="C:plasma membrane"/>
    <property type="evidence" value="ECO:0007669"/>
    <property type="project" value="TreeGrafter"/>
</dbReference>
<feature type="transmembrane region" description="Helical" evidence="5">
    <location>
        <begin position="267"/>
        <end position="289"/>
    </location>
</feature>
<gene>
    <name evidence="7" type="ORF">BDA99DRAFT_501902</name>
</gene>
<dbReference type="InterPro" id="IPR011701">
    <property type="entry name" value="MFS"/>
</dbReference>
<evidence type="ECO:0000256" key="4">
    <source>
        <dbReference type="ARBA" id="ARBA00023136"/>
    </source>
</evidence>
<keyword evidence="3 5" id="KW-1133">Transmembrane helix</keyword>
<evidence type="ECO:0000256" key="3">
    <source>
        <dbReference type="ARBA" id="ARBA00022989"/>
    </source>
</evidence>
<dbReference type="Gene3D" id="1.20.1250.20">
    <property type="entry name" value="MFS general substrate transporter like domains"/>
    <property type="match status" value="1"/>
</dbReference>
<evidence type="ECO:0000313" key="7">
    <source>
        <dbReference type="EMBL" id="KAI9270481.1"/>
    </source>
</evidence>
<keyword evidence="8" id="KW-1185">Reference proteome</keyword>
<feature type="transmembrane region" description="Helical" evidence="5">
    <location>
        <begin position="325"/>
        <end position="348"/>
    </location>
</feature>
<dbReference type="InterPro" id="IPR036259">
    <property type="entry name" value="MFS_trans_sf"/>
</dbReference>
<reference evidence="7" key="2">
    <citation type="submission" date="2023-02" db="EMBL/GenBank/DDBJ databases">
        <authorList>
            <consortium name="DOE Joint Genome Institute"/>
            <person name="Mondo S.J."/>
            <person name="Chang Y."/>
            <person name="Wang Y."/>
            <person name="Ahrendt S."/>
            <person name="Andreopoulos W."/>
            <person name="Barry K."/>
            <person name="Beard J."/>
            <person name="Benny G.L."/>
            <person name="Blankenship S."/>
            <person name="Bonito G."/>
            <person name="Cuomo C."/>
            <person name="Desiro A."/>
            <person name="Gervers K.A."/>
            <person name="Hundley H."/>
            <person name="Kuo A."/>
            <person name="LaButti K."/>
            <person name="Lang B.F."/>
            <person name="Lipzen A."/>
            <person name="O'Donnell K."/>
            <person name="Pangilinan J."/>
            <person name="Reynolds N."/>
            <person name="Sandor L."/>
            <person name="Smith M.W."/>
            <person name="Tsang A."/>
            <person name="Grigoriev I.V."/>
            <person name="Stajich J.E."/>
            <person name="Spatafora J.W."/>
        </authorList>
    </citation>
    <scope>NUCLEOTIDE SEQUENCE</scope>
    <source>
        <strain evidence="7">RSA 2281</strain>
    </source>
</reference>
<feature type="transmembrane region" description="Helical" evidence="5">
    <location>
        <begin position="185"/>
        <end position="209"/>
    </location>
</feature>
<feature type="transmembrane region" description="Helical" evidence="5">
    <location>
        <begin position="37"/>
        <end position="55"/>
    </location>
</feature>
<dbReference type="Proteomes" id="UP001209540">
    <property type="component" value="Unassembled WGS sequence"/>
</dbReference>